<dbReference type="EMBL" id="FNKH01000002">
    <property type="protein sequence ID" value="SDQ51684.1"/>
    <property type="molecule type" value="Genomic_DNA"/>
</dbReference>
<gene>
    <name evidence="7" type="ORF">SAMN04489742_1427</name>
</gene>
<dbReference type="NCBIfam" id="NF033681">
    <property type="entry name" value="ExeM_NucH_DNase"/>
    <property type="match status" value="1"/>
</dbReference>
<dbReference type="CDD" id="cd04486">
    <property type="entry name" value="YhcR_OBF_like"/>
    <property type="match status" value="1"/>
</dbReference>
<evidence type="ECO:0000259" key="6">
    <source>
        <dbReference type="Pfam" id="PF03372"/>
    </source>
</evidence>
<dbReference type="SUPFAM" id="SSF56219">
    <property type="entry name" value="DNase I-like"/>
    <property type="match status" value="1"/>
</dbReference>
<dbReference type="InterPro" id="IPR029052">
    <property type="entry name" value="Metallo-depent_PP-like"/>
</dbReference>
<feature type="chain" id="PRO_5010234478" evidence="3">
    <location>
        <begin position="26"/>
        <end position="1310"/>
    </location>
</feature>
<dbReference type="InterPro" id="IPR006179">
    <property type="entry name" value="5_nucleotidase/apyrase"/>
</dbReference>
<keyword evidence="1 3" id="KW-0732">Signal</keyword>
<evidence type="ECO:0000259" key="4">
    <source>
        <dbReference type="Pfam" id="PF00149"/>
    </source>
</evidence>
<dbReference type="PANTHER" id="PTHR11575:SF24">
    <property type="entry name" value="5'-NUCLEOTIDASE"/>
    <property type="match status" value="1"/>
</dbReference>
<organism evidence="7 8">
    <name type="scientific">Crystallibacter crystallopoietes</name>
    <dbReference type="NCBI Taxonomy" id="37928"/>
    <lineage>
        <taxon>Bacteria</taxon>
        <taxon>Bacillati</taxon>
        <taxon>Actinomycetota</taxon>
        <taxon>Actinomycetes</taxon>
        <taxon>Micrococcales</taxon>
        <taxon>Micrococcaceae</taxon>
        <taxon>Crystallibacter</taxon>
    </lineage>
</organism>
<dbReference type="GO" id="GO:0009166">
    <property type="term" value="P:nucleotide catabolic process"/>
    <property type="evidence" value="ECO:0007669"/>
    <property type="project" value="InterPro"/>
</dbReference>
<dbReference type="Gene3D" id="3.60.21.10">
    <property type="match status" value="1"/>
</dbReference>
<evidence type="ECO:0000259" key="5">
    <source>
        <dbReference type="Pfam" id="PF02872"/>
    </source>
</evidence>
<protein>
    <submittedName>
        <fullName evidence="7">Predicted extracellular nuclease</fullName>
    </submittedName>
</protein>
<reference evidence="7 8" key="1">
    <citation type="submission" date="2016-10" db="EMBL/GenBank/DDBJ databases">
        <authorList>
            <person name="de Groot N.N."/>
        </authorList>
    </citation>
    <scope>NUCLEOTIDE SEQUENCE [LARGE SCALE GENOMIC DNA]</scope>
    <source>
        <strain evidence="7 8">DSM 20117</strain>
    </source>
</reference>
<evidence type="ECO:0000256" key="1">
    <source>
        <dbReference type="ARBA" id="ARBA00022729"/>
    </source>
</evidence>
<dbReference type="Pfam" id="PF00149">
    <property type="entry name" value="Metallophos"/>
    <property type="match status" value="1"/>
</dbReference>
<dbReference type="InterPro" id="IPR005135">
    <property type="entry name" value="Endo/exonuclease/phosphatase"/>
</dbReference>
<dbReference type="PRINTS" id="PR01607">
    <property type="entry name" value="APYRASEFAMLY"/>
</dbReference>
<dbReference type="InterPro" id="IPR047971">
    <property type="entry name" value="ExeM-like"/>
</dbReference>
<evidence type="ECO:0000256" key="3">
    <source>
        <dbReference type="SAM" id="SignalP"/>
    </source>
</evidence>
<dbReference type="InterPro" id="IPR036907">
    <property type="entry name" value="5'-Nucleotdase_C_sf"/>
</dbReference>
<dbReference type="Gene3D" id="3.90.780.10">
    <property type="entry name" value="5'-Nucleotidase, C-terminal domain"/>
    <property type="match status" value="1"/>
</dbReference>
<dbReference type="GO" id="GO:0008768">
    <property type="term" value="F:UDP-sugar diphosphatase activity"/>
    <property type="evidence" value="ECO:0007669"/>
    <property type="project" value="TreeGrafter"/>
</dbReference>
<dbReference type="InterPro" id="IPR036691">
    <property type="entry name" value="Endo/exonu/phosph_ase_sf"/>
</dbReference>
<dbReference type="OrthoDB" id="1016457at2"/>
<feature type="region of interest" description="Disordered" evidence="2">
    <location>
        <begin position="389"/>
        <end position="416"/>
    </location>
</feature>
<name>A0A1H1BI70_9MICC</name>
<feature type="domain" description="Endonuclease/exonuclease/phosphatase" evidence="6">
    <location>
        <begin position="1010"/>
        <end position="1290"/>
    </location>
</feature>
<dbReference type="InterPro" id="IPR004843">
    <property type="entry name" value="Calcineurin-like_PHP"/>
</dbReference>
<keyword evidence="8" id="KW-1185">Reference proteome</keyword>
<feature type="signal peptide" evidence="3">
    <location>
        <begin position="1"/>
        <end position="25"/>
    </location>
</feature>
<dbReference type="Gene3D" id="3.60.10.10">
    <property type="entry name" value="Endonuclease/exonuclease/phosphatase"/>
    <property type="match status" value="1"/>
</dbReference>
<feature type="compositionally biased region" description="Low complexity" evidence="2">
    <location>
        <begin position="26"/>
        <end position="39"/>
    </location>
</feature>
<dbReference type="CDD" id="cd10283">
    <property type="entry name" value="MnuA_DNase1-like"/>
    <property type="match status" value="1"/>
</dbReference>
<dbReference type="GO" id="GO:0008253">
    <property type="term" value="F:5'-nucleotidase activity"/>
    <property type="evidence" value="ECO:0007669"/>
    <property type="project" value="TreeGrafter"/>
</dbReference>
<dbReference type="SUPFAM" id="SSF55816">
    <property type="entry name" value="5'-nucleotidase (syn. UDP-sugar hydrolase), C-terminal domain"/>
    <property type="match status" value="1"/>
</dbReference>
<dbReference type="PANTHER" id="PTHR11575">
    <property type="entry name" value="5'-NUCLEOTIDASE-RELATED"/>
    <property type="match status" value="1"/>
</dbReference>
<feature type="domain" description="5'-Nucleotidase C-terminal" evidence="5">
    <location>
        <begin position="403"/>
        <end position="563"/>
    </location>
</feature>
<dbReference type="Pfam" id="PF03372">
    <property type="entry name" value="Exo_endo_phos"/>
    <property type="match status" value="1"/>
</dbReference>
<evidence type="ECO:0000313" key="8">
    <source>
        <dbReference type="Proteomes" id="UP000181917"/>
    </source>
</evidence>
<proteinExistence type="predicted"/>
<dbReference type="GO" id="GO:0030288">
    <property type="term" value="C:outer membrane-bounded periplasmic space"/>
    <property type="evidence" value="ECO:0007669"/>
    <property type="project" value="TreeGrafter"/>
</dbReference>
<evidence type="ECO:0000256" key="2">
    <source>
        <dbReference type="SAM" id="MobiDB-lite"/>
    </source>
</evidence>
<accession>A0A1H1BI70</accession>
<feature type="region of interest" description="Disordered" evidence="2">
    <location>
        <begin position="26"/>
        <end position="47"/>
    </location>
</feature>
<sequence>MKATLGAALSIGLLAAPFAALPAVANENDPEPATAPLEAPAEDQPVETQDVGDTYELNLLGINDFHGRIDDNTVKFAGTVEQLREQNPDGTLFTSAGDNIGASLFASASQDDQPTIDVLNALELATTAVGNHEFDKGFEDLKGRVSTNSSYPQLGANVYAQGTTTPALQEYALVEVAGLTVGVIGVVTQETSTLVSPGGISTLDFGDPVAAVNRVAGKLTDGTGDEADIILASYHEGAATGSSLDAALGSAVFARIANETSAEVDAIFTGHTHQAYTFDAPIPGAAGETRPIVQTGQYGENIGQIQLSVTEGEENGEATFDVTSYETALVPRVAIPDEDAANADELNKALDDELAGRYPRVAEVRRIVDAALAEAEVVGARPVGSVTGDITTAFTPDGEDEDSLPERDDRASESSLGNLVADSLVETLSAEQLGGAEIGVVNPGGLRSELYYAPDGTITFAEANAVLPFVNNLWTTTLTGAQFKTLLEQQWQLDADGNVPSRPFLHLGLSDNVSYTYDPDAERGSHITGVWINGEQLDETRGYRIGTFSFLAQGGDNFHVFKEGTDTRDSGLIDRDAWIAFLEQNSPLSPSFHRRAVALTGVPAAVEPGQQVSFEVAKLDLTSLGAPVNTELTLRYEPADSVASTLGTFNVADGAATVSFTVPDELSEGVFTLTAAESGTLVRLPIQIPASAAEPRADIAEIQGTSDVSPLTGKNVTTRGVVTAVYPRGGFNGYYLQTPGTGGDMAEDHAASHGIFVFSPATVDEVALGDHVEVTGEVSEYHGLTELTVEEDGLLLLDEPAEQVKPAAIEWPASDAEREKFEGMLLDPQGSFTVTDNYSLNQYGEIGLAAGDQPLVQPTAVGTYDSDEFWAETEKKAALSVTLDDGASINYLGSDANKDIALPYLTPETPVRVGSAASFGTNVVLDYRFGLWRFQPLTQLTAASSETVQPASFSDTRTQEPEEVGGNVKIASFNVLNYFTTTGDQLDDCKAYTDRDGNPVTARNCDARGAYDAENLERQEAKIVAAINALDADVVALEEIENSAQFGKDRDDALATLTTALNEGLGACGEDAAWDYVRSPEELPALEDEDFIRTAFIYKKDAVQTIGESVIHNDTEAFANARKPLAQAFKVKHGGADTKFIVVANHFKSKGSAPSSGENADHGQGAWNVARTEQAESLVDFAGTMQERIGTEKVYLTGDFNSYAQEDPIRVLTEAGYIDQGAKTGEHSYNFDGLVGSLDYIFASPEADAVVEGADIWNINSVESIALEYSRYNYNATDFYAPDMFRASDHDPIVVGLDLPTARDKAHGKG</sequence>
<feature type="domain" description="Calcineurin-like phosphoesterase" evidence="4">
    <location>
        <begin position="59"/>
        <end position="274"/>
    </location>
</feature>
<dbReference type="Pfam" id="PF02872">
    <property type="entry name" value="5_nucleotid_C"/>
    <property type="match status" value="1"/>
</dbReference>
<dbReference type="SUPFAM" id="SSF56300">
    <property type="entry name" value="Metallo-dependent phosphatases"/>
    <property type="match status" value="1"/>
</dbReference>
<dbReference type="Proteomes" id="UP000181917">
    <property type="component" value="Unassembled WGS sequence"/>
</dbReference>
<dbReference type="InterPro" id="IPR008334">
    <property type="entry name" value="5'-Nucleotdase_C"/>
</dbReference>
<evidence type="ECO:0000313" key="7">
    <source>
        <dbReference type="EMBL" id="SDQ51684.1"/>
    </source>
</evidence>